<evidence type="ECO:0000313" key="5">
    <source>
        <dbReference type="Proteomes" id="UP001474421"/>
    </source>
</evidence>
<dbReference type="GO" id="GO:0005789">
    <property type="term" value="C:endoplasmic reticulum membrane"/>
    <property type="evidence" value="ECO:0007669"/>
    <property type="project" value="TreeGrafter"/>
</dbReference>
<keyword evidence="2" id="KW-0812">Transmembrane</keyword>
<evidence type="ECO:0000256" key="2">
    <source>
        <dbReference type="SAM" id="Phobius"/>
    </source>
</evidence>
<dbReference type="GO" id="GO:0052651">
    <property type="term" value="P:monoacylglycerol catabolic process"/>
    <property type="evidence" value="ECO:0007669"/>
    <property type="project" value="TreeGrafter"/>
</dbReference>
<keyword evidence="2" id="KW-0472">Membrane</keyword>
<protein>
    <submittedName>
        <fullName evidence="4">Protein ABHD12B</fullName>
    </submittedName>
</protein>
<name>A0AAW1C4K0_CROAD</name>
<evidence type="ECO:0000313" key="4">
    <source>
        <dbReference type="EMBL" id="KAK9409283.1"/>
    </source>
</evidence>
<proteinExistence type="predicted"/>
<keyword evidence="5" id="KW-1185">Reference proteome</keyword>
<dbReference type="Pfam" id="PF00561">
    <property type="entry name" value="Abhydrolase_1"/>
    <property type="match status" value="1"/>
</dbReference>
<organism evidence="4 5">
    <name type="scientific">Crotalus adamanteus</name>
    <name type="common">Eastern diamondback rattlesnake</name>
    <dbReference type="NCBI Taxonomy" id="8729"/>
    <lineage>
        <taxon>Eukaryota</taxon>
        <taxon>Metazoa</taxon>
        <taxon>Chordata</taxon>
        <taxon>Craniata</taxon>
        <taxon>Vertebrata</taxon>
        <taxon>Euteleostomi</taxon>
        <taxon>Lepidosauria</taxon>
        <taxon>Squamata</taxon>
        <taxon>Bifurcata</taxon>
        <taxon>Unidentata</taxon>
        <taxon>Episquamata</taxon>
        <taxon>Toxicofera</taxon>
        <taxon>Serpentes</taxon>
        <taxon>Colubroidea</taxon>
        <taxon>Viperidae</taxon>
        <taxon>Crotalinae</taxon>
        <taxon>Crotalus</taxon>
    </lineage>
</organism>
<evidence type="ECO:0000256" key="1">
    <source>
        <dbReference type="SAM" id="MobiDB-lite"/>
    </source>
</evidence>
<dbReference type="GO" id="GO:0004622">
    <property type="term" value="F:phosphatidylcholine lysophospholipase activity"/>
    <property type="evidence" value="ECO:0007669"/>
    <property type="project" value="TreeGrafter"/>
</dbReference>
<feature type="transmembrane region" description="Helical" evidence="2">
    <location>
        <begin position="81"/>
        <end position="103"/>
    </location>
</feature>
<dbReference type="AlphaFoldDB" id="A0AAW1C4K0"/>
<accession>A0AAW1C4K0</accession>
<comment type="caution">
    <text evidence="4">The sequence shown here is derived from an EMBL/GenBank/DDBJ whole genome shotgun (WGS) entry which is preliminary data.</text>
</comment>
<feature type="domain" description="AB hydrolase-1" evidence="3">
    <location>
        <begin position="181"/>
        <end position="287"/>
    </location>
</feature>
<dbReference type="SUPFAM" id="SSF53474">
    <property type="entry name" value="alpha/beta-Hydrolases"/>
    <property type="match status" value="1"/>
</dbReference>
<dbReference type="EMBL" id="JAOTOJ010000001">
    <property type="protein sequence ID" value="KAK9409283.1"/>
    <property type="molecule type" value="Genomic_DNA"/>
</dbReference>
<dbReference type="PANTHER" id="PTHR12277:SF69">
    <property type="entry name" value="PROTEIN ABHD12B"/>
    <property type="match status" value="1"/>
</dbReference>
<reference evidence="4 5" key="1">
    <citation type="journal article" date="2024" name="Proc. Natl. Acad. Sci. U.S.A.">
        <title>The genetic regulatory architecture and epigenomic basis for age-related changes in rattlesnake venom.</title>
        <authorList>
            <person name="Hogan M.P."/>
            <person name="Holding M.L."/>
            <person name="Nystrom G.S."/>
            <person name="Colston T.J."/>
            <person name="Bartlett D.A."/>
            <person name="Mason A.J."/>
            <person name="Ellsworth S.A."/>
            <person name="Rautsaw R.M."/>
            <person name="Lawrence K.C."/>
            <person name="Strickland J.L."/>
            <person name="He B."/>
            <person name="Fraser P."/>
            <person name="Margres M.J."/>
            <person name="Gilbert D.M."/>
            <person name="Gibbs H.L."/>
            <person name="Parkinson C.L."/>
            <person name="Rokyta D.R."/>
        </authorList>
    </citation>
    <scope>NUCLEOTIDE SEQUENCE [LARGE SCALE GENOMIC DNA]</scope>
    <source>
        <strain evidence="4">DRR0105</strain>
    </source>
</reference>
<keyword evidence="2" id="KW-1133">Transmembrane helix</keyword>
<gene>
    <name evidence="4" type="ORF">NXF25_000458</name>
</gene>
<sequence length="405" mass="45767">MECEALTITSKEQQKKRNKTEMKEEERQLYWKRKERERADYEAARRVGAGIRGVKKSGSIASAAMSHAASSELSDGELLNYVSIVMAVLLYLFIVYVSVPLSVRLFPSIIRKFVYLNFLAYPFGVDYNKPEVFLKNTRNFYLTSEPGITFGIWYTLADNRRKEAEGKDFSWYEEALADDNPIIIYLHGNGGTRATSHRVNFIKGMSDGGFHVLTVDYRGYADSTGKPSEKGFTTDVLCLYNWIKARSGNSTIIFWGHSLGTGIATNTARKLKEQEGIIVDAIILEAAYTTIRDAAASIPITTIYRKFPGFEYFILDTMARADMFFLNEENVQVLSSPILILHSEDDKMIPIQQGRKLFEITYGASEKKDNIKFLSFPPSMGLGHDHISSHPELASILKDFLKSIT</sequence>
<feature type="compositionally biased region" description="Basic and acidic residues" evidence="1">
    <location>
        <begin position="12"/>
        <end position="24"/>
    </location>
</feature>
<feature type="region of interest" description="Disordered" evidence="1">
    <location>
        <begin position="1"/>
        <end position="24"/>
    </location>
</feature>
<dbReference type="PANTHER" id="PTHR12277">
    <property type="entry name" value="ALPHA/BETA HYDROLASE DOMAIN-CONTAINING PROTEIN"/>
    <property type="match status" value="1"/>
</dbReference>
<evidence type="ECO:0000259" key="3">
    <source>
        <dbReference type="Pfam" id="PF00561"/>
    </source>
</evidence>
<dbReference type="Gene3D" id="3.40.50.1820">
    <property type="entry name" value="alpha/beta hydrolase"/>
    <property type="match status" value="1"/>
</dbReference>
<dbReference type="InterPro" id="IPR000073">
    <property type="entry name" value="AB_hydrolase_1"/>
</dbReference>
<dbReference type="Proteomes" id="UP001474421">
    <property type="component" value="Unassembled WGS sequence"/>
</dbReference>
<dbReference type="InterPro" id="IPR029058">
    <property type="entry name" value="AB_hydrolase_fold"/>
</dbReference>
<dbReference type="GO" id="GO:0047372">
    <property type="term" value="F:monoacylglycerol lipase activity"/>
    <property type="evidence" value="ECO:0007669"/>
    <property type="project" value="TreeGrafter"/>
</dbReference>
<dbReference type="GO" id="GO:0006660">
    <property type="term" value="P:phosphatidylserine catabolic process"/>
    <property type="evidence" value="ECO:0007669"/>
    <property type="project" value="TreeGrafter"/>
</dbReference>